<dbReference type="GO" id="GO:0010181">
    <property type="term" value="F:FMN binding"/>
    <property type="evidence" value="ECO:0007669"/>
    <property type="project" value="InterPro"/>
</dbReference>
<dbReference type="OrthoDB" id="3169239at2"/>
<dbReference type="FunFam" id="3.20.20.70:FF:000059">
    <property type="entry name" value="N-ethylmaleimide reductase, FMN-linked"/>
    <property type="match status" value="1"/>
</dbReference>
<dbReference type="AlphaFoldDB" id="A0A560WE12"/>
<reference evidence="5 6" key="1">
    <citation type="submission" date="2019-06" db="EMBL/GenBank/DDBJ databases">
        <title>Sequencing the genomes of 1000 actinobacteria strains.</title>
        <authorList>
            <person name="Klenk H.-P."/>
        </authorList>
    </citation>
    <scope>NUCLEOTIDE SEQUENCE [LARGE SCALE GENOMIC DNA]</scope>
    <source>
        <strain evidence="5 6">DSM 18935</strain>
    </source>
</reference>
<comment type="caution">
    <text evidence="5">The sequence shown here is derived from an EMBL/GenBank/DDBJ whole genome shotgun (WGS) entry which is preliminary data.</text>
</comment>
<comment type="cofactor">
    <cofactor evidence="1">
        <name>FMN</name>
        <dbReference type="ChEBI" id="CHEBI:58210"/>
    </cofactor>
</comment>
<dbReference type="InterPro" id="IPR045247">
    <property type="entry name" value="Oye-like"/>
</dbReference>
<dbReference type="Pfam" id="PF00724">
    <property type="entry name" value="Oxidored_FMN"/>
    <property type="match status" value="1"/>
</dbReference>
<dbReference type="Proteomes" id="UP000315628">
    <property type="component" value="Unassembled WGS sequence"/>
</dbReference>
<evidence type="ECO:0000313" key="5">
    <source>
        <dbReference type="EMBL" id="TWD15872.1"/>
    </source>
</evidence>
<evidence type="ECO:0000256" key="2">
    <source>
        <dbReference type="ARBA" id="ARBA00005979"/>
    </source>
</evidence>
<comment type="similarity">
    <text evidence="2">Belongs to the NADH:flavin oxidoreductase/NADH oxidase family.</text>
</comment>
<dbReference type="SUPFAM" id="SSF51395">
    <property type="entry name" value="FMN-linked oxidoreductases"/>
    <property type="match status" value="1"/>
</dbReference>
<dbReference type="GO" id="GO:0016628">
    <property type="term" value="F:oxidoreductase activity, acting on the CH-CH group of donors, NAD or NADP as acceptor"/>
    <property type="evidence" value="ECO:0007669"/>
    <property type="project" value="UniProtKB-ARBA"/>
</dbReference>
<dbReference type="Gene3D" id="3.20.20.70">
    <property type="entry name" value="Aldolase class I"/>
    <property type="match status" value="1"/>
</dbReference>
<gene>
    <name evidence="5" type="ORF">FB557_1408</name>
</gene>
<evidence type="ECO:0000256" key="3">
    <source>
        <dbReference type="ARBA" id="ARBA00023002"/>
    </source>
</evidence>
<accession>A0A560WE12</accession>
<dbReference type="InterPro" id="IPR013785">
    <property type="entry name" value="Aldolase_TIM"/>
</dbReference>
<name>A0A560WE12_9MICO</name>
<dbReference type="RefSeq" id="WP_144856875.1">
    <property type="nucleotide sequence ID" value="NZ_BAAAYT010000001.1"/>
</dbReference>
<dbReference type="GO" id="GO:0005829">
    <property type="term" value="C:cytosol"/>
    <property type="evidence" value="ECO:0007669"/>
    <property type="project" value="TreeGrafter"/>
</dbReference>
<keyword evidence="3" id="KW-0560">Oxidoreductase</keyword>
<dbReference type="PANTHER" id="PTHR22893:SF91">
    <property type="entry name" value="NADPH DEHYDROGENASE 2-RELATED"/>
    <property type="match status" value="1"/>
</dbReference>
<sequence length="369" mass="39053">MTTNDTATPTPFDPVRIGAWDLPNRLVMAPLTRNRAGEGQAPTELNAQYYGQRASAGLIITEGTQPSAVGQGYLATPGLHSQEQAKGWAQVAGAVHDRGGRVVVQLMHVGRIAHADNKDGLETVAPSAIQAPGQMITAQGPREHDVPRALETEELAQVRDEYVASARLAIESGLDGVELHAANGYLLHQFLAPNTNVREDGYGGSAQARTRFVVEVAQAVADAIGADRVGIRISPAHPFNGVEETDAEETRATYEALVDQLAPIGLAYLSVLAFDEERMSLAQDLAARFGGPILLNGGFSSVTTFADVEALLAEGVADAVVVGRSFLANPDLVERWQAAGDDAGLNEPDQETFYGGGAKGYTDYPTRVA</sequence>
<protein>
    <submittedName>
        <fullName evidence="5">2,4-dienoyl-CoA reductase-like NADH-dependent reductase (Old Yellow Enzyme family)</fullName>
    </submittedName>
</protein>
<proteinExistence type="inferred from homology"/>
<feature type="domain" description="NADH:flavin oxidoreductase/NADH oxidase N-terminal" evidence="4">
    <location>
        <begin position="12"/>
        <end position="337"/>
    </location>
</feature>
<evidence type="ECO:0000259" key="4">
    <source>
        <dbReference type="Pfam" id="PF00724"/>
    </source>
</evidence>
<evidence type="ECO:0000313" key="6">
    <source>
        <dbReference type="Proteomes" id="UP000315628"/>
    </source>
</evidence>
<evidence type="ECO:0000256" key="1">
    <source>
        <dbReference type="ARBA" id="ARBA00001917"/>
    </source>
</evidence>
<dbReference type="InterPro" id="IPR001155">
    <property type="entry name" value="OxRdtase_FMN_N"/>
</dbReference>
<keyword evidence="6" id="KW-1185">Reference proteome</keyword>
<dbReference type="EMBL" id="VIUW01000002">
    <property type="protein sequence ID" value="TWD15872.1"/>
    <property type="molecule type" value="Genomic_DNA"/>
</dbReference>
<organism evidence="5 6">
    <name type="scientific">Marihabitans asiaticum</name>
    <dbReference type="NCBI Taxonomy" id="415218"/>
    <lineage>
        <taxon>Bacteria</taxon>
        <taxon>Bacillati</taxon>
        <taxon>Actinomycetota</taxon>
        <taxon>Actinomycetes</taxon>
        <taxon>Micrococcales</taxon>
        <taxon>Intrasporangiaceae</taxon>
        <taxon>Marihabitans</taxon>
    </lineage>
</organism>
<dbReference type="CDD" id="cd02933">
    <property type="entry name" value="OYE_like_FMN"/>
    <property type="match status" value="1"/>
</dbReference>
<dbReference type="PANTHER" id="PTHR22893">
    <property type="entry name" value="NADH OXIDOREDUCTASE-RELATED"/>
    <property type="match status" value="1"/>
</dbReference>